<dbReference type="EMBL" id="BGPR01001157">
    <property type="protein sequence ID" value="GBM46871.1"/>
    <property type="molecule type" value="Genomic_DNA"/>
</dbReference>
<proteinExistence type="predicted"/>
<dbReference type="Proteomes" id="UP000499080">
    <property type="component" value="Unassembled WGS sequence"/>
</dbReference>
<dbReference type="AlphaFoldDB" id="A0A4Y2G0L6"/>
<keyword evidence="2" id="KW-1185">Reference proteome</keyword>
<reference evidence="1 2" key="1">
    <citation type="journal article" date="2019" name="Sci. Rep.">
        <title>Orb-weaving spider Araneus ventricosus genome elucidates the spidroin gene catalogue.</title>
        <authorList>
            <person name="Kono N."/>
            <person name="Nakamura H."/>
            <person name="Ohtoshi R."/>
            <person name="Moran D.A.P."/>
            <person name="Shinohara A."/>
            <person name="Yoshida Y."/>
            <person name="Fujiwara M."/>
            <person name="Mori M."/>
            <person name="Tomita M."/>
            <person name="Arakawa K."/>
        </authorList>
    </citation>
    <scope>NUCLEOTIDE SEQUENCE [LARGE SCALE GENOMIC DNA]</scope>
</reference>
<protein>
    <submittedName>
        <fullName evidence="1">Uncharacterized protein</fullName>
    </submittedName>
</protein>
<comment type="caution">
    <text evidence="1">The sequence shown here is derived from an EMBL/GenBank/DDBJ whole genome shotgun (WGS) entry which is preliminary data.</text>
</comment>
<accession>A0A4Y2G0L6</accession>
<evidence type="ECO:0000313" key="1">
    <source>
        <dbReference type="EMBL" id="GBM46871.1"/>
    </source>
</evidence>
<evidence type="ECO:0000313" key="2">
    <source>
        <dbReference type="Proteomes" id="UP000499080"/>
    </source>
</evidence>
<name>A0A4Y2G0L6_ARAVE</name>
<sequence>MIIKDPNDLVSAVEMEENFINEKGMHCYKTAMSLPCDWKERITDVLTGYREVQATALDLGDHLVTYQLWRQNEVSRKCENYGIISMRNRDMEILLENSM</sequence>
<organism evidence="1 2">
    <name type="scientific">Araneus ventricosus</name>
    <name type="common">Orbweaver spider</name>
    <name type="synonym">Epeira ventricosa</name>
    <dbReference type="NCBI Taxonomy" id="182803"/>
    <lineage>
        <taxon>Eukaryota</taxon>
        <taxon>Metazoa</taxon>
        <taxon>Ecdysozoa</taxon>
        <taxon>Arthropoda</taxon>
        <taxon>Chelicerata</taxon>
        <taxon>Arachnida</taxon>
        <taxon>Araneae</taxon>
        <taxon>Araneomorphae</taxon>
        <taxon>Entelegynae</taxon>
        <taxon>Araneoidea</taxon>
        <taxon>Araneidae</taxon>
        <taxon>Araneus</taxon>
    </lineage>
</organism>
<gene>
    <name evidence="1" type="ORF">AVEN_10716_1</name>
</gene>